<gene>
    <name evidence="1" type="ORF">BJ998_003811</name>
</gene>
<organism evidence="1 2">
    <name type="scientific">Kutzneria kofuensis</name>
    <dbReference type="NCBI Taxonomy" id="103725"/>
    <lineage>
        <taxon>Bacteria</taxon>
        <taxon>Bacillati</taxon>
        <taxon>Actinomycetota</taxon>
        <taxon>Actinomycetes</taxon>
        <taxon>Pseudonocardiales</taxon>
        <taxon>Pseudonocardiaceae</taxon>
        <taxon>Kutzneria</taxon>
    </lineage>
</organism>
<dbReference type="RefSeq" id="WP_184863477.1">
    <property type="nucleotide sequence ID" value="NZ_BAAAWY010000027.1"/>
</dbReference>
<comment type="caution">
    <text evidence="1">The sequence shown here is derived from an EMBL/GenBank/DDBJ whole genome shotgun (WGS) entry which is preliminary data.</text>
</comment>
<keyword evidence="2" id="KW-1185">Reference proteome</keyword>
<evidence type="ECO:0000313" key="1">
    <source>
        <dbReference type="EMBL" id="MBB5892615.1"/>
    </source>
</evidence>
<evidence type="ECO:0000313" key="2">
    <source>
        <dbReference type="Proteomes" id="UP000585638"/>
    </source>
</evidence>
<dbReference type="AlphaFoldDB" id="A0A7W9KHP8"/>
<accession>A0A7W9KHP8</accession>
<name>A0A7W9KHP8_9PSEU</name>
<reference evidence="1 2" key="1">
    <citation type="submission" date="2020-08" db="EMBL/GenBank/DDBJ databases">
        <title>Sequencing the genomes of 1000 actinobacteria strains.</title>
        <authorList>
            <person name="Klenk H.-P."/>
        </authorList>
    </citation>
    <scope>NUCLEOTIDE SEQUENCE [LARGE SCALE GENOMIC DNA]</scope>
    <source>
        <strain evidence="1 2">DSM 43851</strain>
    </source>
</reference>
<proteinExistence type="predicted"/>
<dbReference type="EMBL" id="JACHIR010000001">
    <property type="protein sequence ID" value="MBB5892615.1"/>
    <property type="molecule type" value="Genomic_DNA"/>
</dbReference>
<dbReference type="Proteomes" id="UP000585638">
    <property type="component" value="Unassembled WGS sequence"/>
</dbReference>
<sequence length="60" mass="6566">MATKKQLQAQLADAIVDRDFDRVQALADKMTAIDRAEGSGYHEIAAAHRERWRQAAGGVG</sequence>
<protein>
    <submittedName>
        <fullName evidence="1">Uncharacterized protein</fullName>
    </submittedName>
</protein>